<comment type="caution">
    <text evidence="4">The sequence shown here is derived from an EMBL/GenBank/DDBJ whole genome shotgun (WGS) entry which is preliminary data.</text>
</comment>
<proteinExistence type="predicted"/>
<dbReference type="EMBL" id="JANVFU010000047">
    <property type="protein sequence ID" value="KAJ3738340.1"/>
    <property type="molecule type" value="Genomic_DNA"/>
</dbReference>
<evidence type="ECO:0000313" key="5">
    <source>
        <dbReference type="EMBL" id="KAJ3738431.1"/>
    </source>
</evidence>
<dbReference type="EMBL" id="JANVFU010000038">
    <property type="protein sequence ID" value="KAJ3738399.1"/>
    <property type="molecule type" value="Genomic_DNA"/>
</dbReference>
<accession>A0A9W8NPP0</accession>
<organism evidence="4 6">
    <name type="scientific">Lentinula detonsa</name>
    <dbReference type="NCBI Taxonomy" id="2804962"/>
    <lineage>
        <taxon>Eukaryota</taxon>
        <taxon>Fungi</taxon>
        <taxon>Dikarya</taxon>
        <taxon>Basidiomycota</taxon>
        <taxon>Agaricomycotina</taxon>
        <taxon>Agaricomycetes</taxon>
        <taxon>Agaricomycetidae</taxon>
        <taxon>Agaricales</taxon>
        <taxon>Marasmiineae</taxon>
        <taxon>Omphalotaceae</taxon>
        <taxon>Lentinula</taxon>
    </lineage>
</organism>
<dbReference type="EMBL" id="JANVFU010000039">
    <property type="protein sequence ID" value="KAJ3738392.1"/>
    <property type="molecule type" value="Genomic_DNA"/>
</dbReference>
<dbReference type="AlphaFoldDB" id="A0A9W8NPP0"/>
<dbReference type="EMBL" id="JANVFU010000040">
    <property type="protein sequence ID" value="KAJ3738387.1"/>
    <property type="molecule type" value="Genomic_DNA"/>
</dbReference>
<dbReference type="Proteomes" id="UP001142393">
    <property type="component" value="Unassembled WGS sequence"/>
</dbReference>
<evidence type="ECO:0000313" key="1">
    <source>
        <dbReference type="EMBL" id="KAJ3738340.1"/>
    </source>
</evidence>
<dbReference type="EMBL" id="JANVFU010000035">
    <property type="protein sequence ID" value="KAJ3738431.1"/>
    <property type="molecule type" value="Genomic_DNA"/>
</dbReference>
<evidence type="ECO:0000313" key="6">
    <source>
        <dbReference type="Proteomes" id="UP001142393"/>
    </source>
</evidence>
<reference evidence="4" key="1">
    <citation type="submission" date="2022-08" db="EMBL/GenBank/DDBJ databases">
        <authorList>
            <consortium name="DOE Joint Genome Institute"/>
            <person name="Min B."/>
            <person name="Sierra-Patev S."/>
            <person name="Naranjo-Ortiz M."/>
            <person name="Looney B."/>
            <person name="Konkel Z."/>
            <person name="Slot J.C."/>
            <person name="Sakamoto Y."/>
            <person name="Steenwyk J.L."/>
            <person name="Rokas A."/>
            <person name="Carro J."/>
            <person name="Camarero S."/>
            <person name="Ferreira P."/>
            <person name="Molpeceres G."/>
            <person name="Ruiz-duenas F.J."/>
            <person name="Serrano A."/>
            <person name="Henrissat B."/>
            <person name="Drula E."/>
            <person name="Hughes K.W."/>
            <person name="Mata J.L."/>
            <person name="Ishikawa N.K."/>
            <person name="Vargas-Isla R."/>
            <person name="Ushijima S."/>
            <person name="Smith C.A."/>
            <person name="Ahrendt S."/>
            <person name="Andreopoulos W."/>
            <person name="He G."/>
            <person name="LaButti K."/>
            <person name="Lipzen A."/>
            <person name="Ng V."/>
            <person name="Riley R."/>
            <person name="Sandor L."/>
            <person name="Barry K."/>
            <person name="Martinez A.T."/>
            <person name="Xiao Y."/>
            <person name="Gibbons J.G."/>
            <person name="Terashima K."/>
            <person name="Hibbett D.S."/>
            <person name="Grigoriev I.V."/>
        </authorList>
    </citation>
    <scope>NUCLEOTIDE SEQUENCE</scope>
    <source>
        <strain evidence="4">TFB7810</strain>
    </source>
</reference>
<evidence type="ECO:0000313" key="4">
    <source>
        <dbReference type="EMBL" id="KAJ3738399.1"/>
    </source>
</evidence>
<protein>
    <submittedName>
        <fullName evidence="4">Uncharacterized protein</fullName>
    </submittedName>
</protein>
<gene>
    <name evidence="5" type="ORF">DFH05DRAFT_1517495</name>
    <name evidence="4" type="ORF">DFH05DRAFT_1517575</name>
    <name evidence="3" type="ORF">DFH05DRAFT_1517630</name>
    <name evidence="2" type="ORF">DFH05DRAFT_1517678</name>
    <name evidence="1" type="ORF">DFH05DRAFT_1517846</name>
</gene>
<reference evidence="4 6" key="2">
    <citation type="journal article" date="2023" name="Proc. Natl. Acad. Sci. U.S.A.">
        <title>A global phylogenomic analysis of the shiitake genus Lentinula.</title>
        <authorList>
            <person name="Sierra-Patev S."/>
            <person name="Min B."/>
            <person name="Naranjo-Ortiz M."/>
            <person name="Looney B."/>
            <person name="Konkel Z."/>
            <person name="Slot J.C."/>
            <person name="Sakamoto Y."/>
            <person name="Steenwyk J.L."/>
            <person name="Rokas A."/>
            <person name="Carro J."/>
            <person name="Camarero S."/>
            <person name="Ferreira P."/>
            <person name="Molpeceres G."/>
            <person name="Ruiz-Duenas F.J."/>
            <person name="Serrano A."/>
            <person name="Henrissat B."/>
            <person name="Drula E."/>
            <person name="Hughes K.W."/>
            <person name="Mata J.L."/>
            <person name="Ishikawa N.K."/>
            <person name="Vargas-Isla R."/>
            <person name="Ushijima S."/>
            <person name="Smith C.A."/>
            <person name="Donoghue J."/>
            <person name="Ahrendt S."/>
            <person name="Andreopoulos W."/>
            <person name="He G."/>
            <person name="LaButti K."/>
            <person name="Lipzen A."/>
            <person name="Ng V."/>
            <person name="Riley R."/>
            <person name="Sandor L."/>
            <person name="Barry K."/>
            <person name="Martinez A.T."/>
            <person name="Xiao Y."/>
            <person name="Gibbons J.G."/>
            <person name="Terashima K."/>
            <person name="Grigoriev I.V."/>
            <person name="Hibbett D."/>
        </authorList>
    </citation>
    <scope>NUCLEOTIDE SEQUENCE [LARGE SCALE GENOMIC DNA]</scope>
    <source>
        <strain evidence="4 6">TFB7810</strain>
    </source>
</reference>
<sequence length="70" mass="7706">MSELTLCWIATRLVVSRRSTFVFTTVILSVKNAQHGSTTTTSAAAIHARCDFFMTLGLQAKVQNPITFSK</sequence>
<evidence type="ECO:0000313" key="3">
    <source>
        <dbReference type="EMBL" id="KAJ3738392.1"/>
    </source>
</evidence>
<keyword evidence="6" id="KW-1185">Reference proteome</keyword>
<evidence type="ECO:0000313" key="2">
    <source>
        <dbReference type="EMBL" id="KAJ3738387.1"/>
    </source>
</evidence>
<name>A0A9W8NPP0_9AGAR</name>